<evidence type="ECO:0000256" key="1">
    <source>
        <dbReference type="SAM" id="MobiDB-lite"/>
    </source>
</evidence>
<evidence type="ECO:0000313" key="2">
    <source>
        <dbReference type="EMBL" id="EST44166.1"/>
    </source>
</evidence>
<name>V6LKC5_9EUKA</name>
<feature type="compositionally biased region" description="Low complexity" evidence="1">
    <location>
        <begin position="15"/>
        <end position="24"/>
    </location>
</feature>
<accession>V6LKC5</accession>
<sequence>MRRPHSPVPTRSLGPSAPARPATHAARRVPISIRSESPVLVRLQNTIEHHKLEIHNQHGVAFRNILTKEDFTQLQFYQQELVDFAPQKTSRILKNLKAKIQPSFHSQHLIFYKVNPIATHQLVKHKSLELTQYSSYFVGILNSNKLNFMRKIVARFSQMKQCDVVPPISEAIINRITLVLPKNLGPRLLEKAQRALADMQKAFTLLFFDGGEFMNYLFFLKWQLKAACFTLYLNDIFPIISIYQQANQRILYYQTFVVIRKFNKVDSIFGAQGDMVNQ</sequence>
<dbReference type="EMBL" id="KI546126">
    <property type="protein sequence ID" value="EST44166.1"/>
    <property type="molecule type" value="Genomic_DNA"/>
</dbReference>
<gene>
    <name evidence="2" type="ORF">SS50377_16074</name>
    <name evidence="3" type="ORF">SS50377_23869</name>
</gene>
<protein>
    <submittedName>
        <fullName evidence="2">Uncharacterized protein</fullName>
    </submittedName>
</protein>
<dbReference type="EMBL" id="AUWU02000004">
    <property type="protein sequence ID" value="KAH0573934.1"/>
    <property type="molecule type" value="Genomic_DNA"/>
</dbReference>
<reference evidence="3" key="2">
    <citation type="submission" date="2020-12" db="EMBL/GenBank/DDBJ databases">
        <title>New Spironucleus salmonicida genome in near-complete chromosomes.</title>
        <authorList>
            <person name="Xu F."/>
            <person name="Kurt Z."/>
            <person name="Jimenez-Gonzalez A."/>
            <person name="Astvaldsson A."/>
            <person name="Andersson J.O."/>
            <person name="Svard S.G."/>
        </authorList>
    </citation>
    <scope>NUCLEOTIDE SEQUENCE</scope>
    <source>
        <strain evidence="3">ATCC 50377</strain>
    </source>
</reference>
<evidence type="ECO:0000313" key="3">
    <source>
        <dbReference type="EMBL" id="KAH0573934.1"/>
    </source>
</evidence>
<organism evidence="2">
    <name type="scientific">Spironucleus salmonicida</name>
    <dbReference type="NCBI Taxonomy" id="348837"/>
    <lineage>
        <taxon>Eukaryota</taxon>
        <taxon>Metamonada</taxon>
        <taxon>Diplomonadida</taxon>
        <taxon>Hexamitidae</taxon>
        <taxon>Hexamitinae</taxon>
        <taxon>Spironucleus</taxon>
    </lineage>
</organism>
<proteinExistence type="predicted"/>
<feature type="region of interest" description="Disordered" evidence="1">
    <location>
        <begin position="1"/>
        <end position="28"/>
    </location>
</feature>
<dbReference type="VEuPathDB" id="GiardiaDB:SS50377_23869"/>
<evidence type="ECO:0000313" key="4">
    <source>
        <dbReference type="Proteomes" id="UP000018208"/>
    </source>
</evidence>
<reference evidence="2 3" key="1">
    <citation type="journal article" date="2014" name="PLoS Genet.">
        <title>The Genome of Spironucleus salmonicida Highlights a Fish Pathogen Adapted to Fluctuating Environments.</title>
        <authorList>
            <person name="Xu F."/>
            <person name="Jerlstrom-Hultqvist J."/>
            <person name="Einarsson E."/>
            <person name="Astvaldsson A."/>
            <person name="Svard S.G."/>
            <person name="Andersson J.O."/>
        </authorList>
    </citation>
    <scope>NUCLEOTIDE SEQUENCE</scope>
    <source>
        <strain evidence="3">ATCC 50377</strain>
    </source>
</reference>
<dbReference type="Proteomes" id="UP000018208">
    <property type="component" value="Unassembled WGS sequence"/>
</dbReference>
<dbReference type="AlphaFoldDB" id="V6LKC5"/>
<keyword evidence="4" id="KW-1185">Reference proteome</keyword>